<evidence type="ECO:0000256" key="4">
    <source>
        <dbReference type="SAM" id="MobiDB-lite"/>
    </source>
</evidence>
<gene>
    <name evidence="5" type="ORF">KFK09_008312</name>
</gene>
<evidence type="ECO:0000313" key="5">
    <source>
        <dbReference type="EMBL" id="KAI0515646.1"/>
    </source>
</evidence>
<dbReference type="PANTHER" id="PTHR33669:SF14">
    <property type="entry name" value="NRR REPRESSOR HOMOLOG 3"/>
    <property type="match status" value="1"/>
</dbReference>
<evidence type="ECO:0000256" key="1">
    <source>
        <dbReference type="ARBA" id="ARBA00004123"/>
    </source>
</evidence>
<dbReference type="GO" id="GO:0010112">
    <property type="term" value="P:regulation of systemic acquired resistance"/>
    <property type="evidence" value="ECO:0007669"/>
    <property type="project" value="InterPro"/>
</dbReference>
<organism evidence="5 6">
    <name type="scientific">Dendrobium nobile</name>
    <name type="common">Orchid</name>
    <dbReference type="NCBI Taxonomy" id="94219"/>
    <lineage>
        <taxon>Eukaryota</taxon>
        <taxon>Viridiplantae</taxon>
        <taxon>Streptophyta</taxon>
        <taxon>Embryophyta</taxon>
        <taxon>Tracheophyta</taxon>
        <taxon>Spermatophyta</taxon>
        <taxon>Magnoliopsida</taxon>
        <taxon>Liliopsida</taxon>
        <taxon>Asparagales</taxon>
        <taxon>Orchidaceae</taxon>
        <taxon>Epidendroideae</taxon>
        <taxon>Malaxideae</taxon>
        <taxon>Dendrobiinae</taxon>
        <taxon>Dendrobium</taxon>
    </lineage>
</organism>
<dbReference type="OrthoDB" id="693542at2759"/>
<name>A0A8T3BP38_DENNO</name>
<evidence type="ECO:0000313" key="6">
    <source>
        <dbReference type="Proteomes" id="UP000829196"/>
    </source>
</evidence>
<dbReference type="InterPro" id="IPR031425">
    <property type="entry name" value="NPR1/NH1-interacting"/>
</dbReference>
<accession>A0A8T3BP38</accession>
<proteinExistence type="inferred from homology"/>
<dbReference type="EMBL" id="JAGYWB010000007">
    <property type="protein sequence ID" value="KAI0515646.1"/>
    <property type="molecule type" value="Genomic_DNA"/>
</dbReference>
<dbReference type="AlphaFoldDB" id="A0A8T3BP38"/>
<dbReference type="Proteomes" id="UP000829196">
    <property type="component" value="Unassembled WGS sequence"/>
</dbReference>
<protein>
    <submittedName>
        <fullName evidence="5">Uncharacterized protein</fullName>
    </submittedName>
</protein>
<comment type="subcellular location">
    <subcellularLocation>
        <location evidence="1">Nucleus</location>
    </subcellularLocation>
</comment>
<dbReference type="GO" id="GO:0005634">
    <property type="term" value="C:nucleus"/>
    <property type="evidence" value="ECO:0007669"/>
    <property type="project" value="UniProtKB-SubCell"/>
</dbReference>
<comment type="similarity">
    <text evidence="2">Belongs to the NPR1-interactor family.</text>
</comment>
<evidence type="ECO:0000256" key="2">
    <source>
        <dbReference type="ARBA" id="ARBA00009937"/>
    </source>
</evidence>
<feature type="region of interest" description="Disordered" evidence="4">
    <location>
        <begin position="124"/>
        <end position="166"/>
    </location>
</feature>
<dbReference type="PANTHER" id="PTHR33669">
    <property type="entry name" value="PROTEIN NEGATIVE REGULATOR OF RESISTANCE"/>
    <property type="match status" value="1"/>
</dbReference>
<feature type="compositionally biased region" description="Basic and acidic residues" evidence="4">
    <location>
        <begin position="137"/>
        <end position="153"/>
    </location>
</feature>
<evidence type="ECO:0000256" key="3">
    <source>
        <dbReference type="ARBA" id="ARBA00023242"/>
    </source>
</evidence>
<sequence length="166" mass="19157">MDAKVETKFQLRKQFPINFLETIQNEEKIKAGEIVRIMAEGEKRKIPSWFPTAILSSPQPPPPPPMPKTDTAVEVVEEEKVQTFCKLIGNMIAERELWQSSFLCRRKRQRRESELWKPTFQWEDFAGESHGGSSVVKKAEDGRNISRKERDEKGEDEISVDLNLGL</sequence>
<comment type="caution">
    <text evidence="5">The sequence shown here is derived from an EMBL/GenBank/DDBJ whole genome shotgun (WGS) entry which is preliminary data.</text>
</comment>
<reference evidence="5" key="1">
    <citation type="journal article" date="2022" name="Front. Genet.">
        <title>Chromosome-Scale Assembly of the Dendrobium nobile Genome Provides Insights Into the Molecular Mechanism of the Biosynthesis of the Medicinal Active Ingredient of Dendrobium.</title>
        <authorList>
            <person name="Xu Q."/>
            <person name="Niu S.-C."/>
            <person name="Li K.-L."/>
            <person name="Zheng P.-J."/>
            <person name="Zhang X.-J."/>
            <person name="Jia Y."/>
            <person name="Liu Y."/>
            <person name="Niu Y.-X."/>
            <person name="Yu L.-H."/>
            <person name="Chen D.-F."/>
            <person name="Zhang G.-Q."/>
        </authorList>
    </citation>
    <scope>NUCLEOTIDE SEQUENCE</scope>
    <source>
        <tissue evidence="5">Leaf</tissue>
    </source>
</reference>
<keyword evidence="6" id="KW-1185">Reference proteome</keyword>
<dbReference type="Pfam" id="PF15699">
    <property type="entry name" value="NPR1_interact"/>
    <property type="match status" value="1"/>
</dbReference>
<keyword evidence="3" id="KW-0539">Nucleus</keyword>